<dbReference type="CDD" id="cd16913">
    <property type="entry name" value="YkuD_like"/>
    <property type="match status" value="1"/>
</dbReference>
<reference evidence="4" key="1">
    <citation type="journal article" date="2019" name="Int. J. Syst. Evol. Microbiol.">
        <title>The Global Catalogue of Microorganisms (GCM) 10K type strain sequencing project: providing services to taxonomists for standard genome sequencing and annotation.</title>
        <authorList>
            <consortium name="The Broad Institute Genomics Platform"/>
            <consortium name="The Broad Institute Genome Sequencing Center for Infectious Disease"/>
            <person name="Wu L."/>
            <person name="Ma J."/>
        </authorList>
    </citation>
    <scope>NUCLEOTIDE SEQUENCE [LARGE SCALE GENOMIC DNA]</scope>
    <source>
        <strain evidence="4">JCM 9651</strain>
    </source>
</reference>
<evidence type="ECO:0000256" key="1">
    <source>
        <dbReference type="SAM" id="MobiDB-lite"/>
    </source>
</evidence>
<comment type="caution">
    <text evidence="3">The sequence shown here is derived from an EMBL/GenBank/DDBJ whole genome shotgun (WGS) entry which is preliminary data.</text>
</comment>
<feature type="region of interest" description="Disordered" evidence="1">
    <location>
        <begin position="26"/>
        <end position="55"/>
    </location>
</feature>
<gene>
    <name evidence="3" type="ORF">GCM10020367_38460</name>
</gene>
<protein>
    <recommendedName>
        <fullName evidence="5">L,D-transpeptidase</fullName>
    </recommendedName>
</protein>
<organism evidence="3 4">
    <name type="scientific">Streptomyces sannanensis</name>
    <dbReference type="NCBI Taxonomy" id="285536"/>
    <lineage>
        <taxon>Bacteria</taxon>
        <taxon>Bacillati</taxon>
        <taxon>Actinomycetota</taxon>
        <taxon>Actinomycetes</taxon>
        <taxon>Kitasatosporales</taxon>
        <taxon>Streptomycetaceae</taxon>
        <taxon>Streptomyces</taxon>
    </lineage>
</organism>
<keyword evidence="4" id="KW-1185">Reference proteome</keyword>
<name>A0ABP6SE56_9ACTN</name>
<accession>A0ABP6SE56</accession>
<keyword evidence="2" id="KW-0732">Signal</keyword>
<feature type="chain" id="PRO_5045199424" description="L,D-transpeptidase" evidence="2">
    <location>
        <begin position="22"/>
        <end position="174"/>
    </location>
</feature>
<evidence type="ECO:0000256" key="2">
    <source>
        <dbReference type="SAM" id="SignalP"/>
    </source>
</evidence>
<dbReference type="InterPro" id="IPR005490">
    <property type="entry name" value="LD_TPept_cat_dom"/>
</dbReference>
<evidence type="ECO:0008006" key="5">
    <source>
        <dbReference type="Google" id="ProtNLM"/>
    </source>
</evidence>
<dbReference type="Proteomes" id="UP001499990">
    <property type="component" value="Unassembled WGS sequence"/>
</dbReference>
<sequence length="174" mass="18272">MAGLTAVSLAAVGFLAYQASANAPSSVELAERRPSATGSGGDEPRRNPLSIPRNSGMGLRVVYSPNAKRVWLINERGRAKRTFPVVPGTATPKPGTYWVTSRTGYTTGTDGVRVEHVVRFAKADEVTVGFSAAVDGSLPAPDPKKKTGGVRMARADGDAMWSFATISTIVVVVP</sequence>
<evidence type="ECO:0000313" key="3">
    <source>
        <dbReference type="EMBL" id="GAA3374469.1"/>
    </source>
</evidence>
<dbReference type="EMBL" id="BAAAYL010000001">
    <property type="protein sequence ID" value="GAA3374469.1"/>
    <property type="molecule type" value="Genomic_DNA"/>
</dbReference>
<evidence type="ECO:0000313" key="4">
    <source>
        <dbReference type="Proteomes" id="UP001499990"/>
    </source>
</evidence>
<feature type="signal peptide" evidence="2">
    <location>
        <begin position="1"/>
        <end position="21"/>
    </location>
</feature>
<proteinExistence type="predicted"/>